<accession>A0A383CUP8</accession>
<dbReference type="EMBL" id="UINC01211957">
    <property type="protein sequence ID" value="SVE36076.1"/>
    <property type="molecule type" value="Genomic_DNA"/>
</dbReference>
<feature type="non-terminal residue" evidence="1">
    <location>
        <position position="23"/>
    </location>
</feature>
<dbReference type="AlphaFoldDB" id="A0A383CUP8"/>
<proteinExistence type="predicted"/>
<gene>
    <name evidence="1" type="ORF">METZ01_LOCUS488930</name>
</gene>
<sequence length="23" mass="2534">MIDKNPVICVVDGKLCINGIIFE</sequence>
<protein>
    <submittedName>
        <fullName evidence="1">Uncharacterized protein</fullName>
    </submittedName>
</protein>
<evidence type="ECO:0000313" key="1">
    <source>
        <dbReference type="EMBL" id="SVE36076.1"/>
    </source>
</evidence>
<name>A0A383CUP8_9ZZZZ</name>
<organism evidence="1">
    <name type="scientific">marine metagenome</name>
    <dbReference type="NCBI Taxonomy" id="408172"/>
    <lineage>
        <taxon>unclassified sequences</taxon>
        <taxon>metagenomes</taxon>
        <taxon>ecological metagenomes</taxon>
    </lineage>
</organism>
<reference evidence="1" key="1">
    <citation type="submission" date="2018-05" db="EMBL/GenBank/DDBJ databases">
        <authorList>
            <person name="Lanie J.A."/>
            <person name="Ng W.-L."/>
            <person name="Kazmierczak K.M."/>
            <person name="Andrzejewski T.M."/>
            <person name="Davidsen T.M."/>
            <person name="Wayne K.J."/>
            <person name="Tettelin H."/>
            <person name="Glass J.I."/>
            <person name="Rusch D."/>
            <person name="Podicherti R."/>
            <person name="Tsui H.-C.T."/>
            <person name="Winkler M.E."/>
        </authorList>
    </citation>
    <scope>NUCLEOTIDE SEQUENCE</scope>
</reference>